<dbReference type="Proteomes" id="UP000654370">
    <property type="component" value="Unassembled WGS sequence"/>
</dbReference>
<dbReference type="CDD" id="cd04301">
    <property type="entry name" value="NAT_SF"/>
    <property type="match status" value="1"/>
</dbReference>
<proteinExistence type="inferred from homology"/>
<dbReference type="PROSITE" id="PS50896">
    <property type="entry name" value="LISH"/>
    <property type="match status" value="1"/>
</dbReference>
<dbReference type="Pfam" id="PF00400">
    <property type="entry name" value="WD40"/>
    <property type="match status" value="4"/>
</dbReference>
<comment type="similarity">
    <text evidence="1">Belongs to the acetyltransferase family.</text>
</comment>
<dbReference type="PANTHER" id="PTHR10545:SF29">
    <property type="entry name" value="GH14572P-RELATED"/>
    <property type="match status" value="1"/>
</dbReference>
<accession>A0A8H7UAD7</accession>
<keyword evidence="7" id="KW-1185">Reference proteome</keyword>
<dbReference type="FunFam" id="3.40.630.30:FF:000064">
    <property type="entry name" value="GNAT family acetyltransferase"/>
    <property type="match status" value="1"/>
</dbReference>
<dbReference type="SUPFAM" id="SSF50978">
    <property type="entry name" value="WD40 repeat-like"/>
    <property type="match status" value="1"/>
</dbReference>
<dbReference type="InterPro" id="IPR006594">
    <property type="entry name" value="LisH"/>
</dbReference>
<evidence type="ECO:0000259" key="5">
    <source>
        <dbReference type="PROSITE" id="PS51186"/>
    </source>
</evidence>
<dbReference type="InterPro" id="IPR036322">
    <property type="entry name" value="WD40_repeat_dom_sf"/>
</dbReference>
<dbReference type="PROSITE" id="PS50082">
    <property type="entry name" value="WD_REPEATS_2"/>
    <property type="match status" value="1"/>
</dbReference>
<evidence type="ECO:0000256" key="4">
    <source>
        <dbReference type="PROSITE-ProRule" id="PRU00221"/>
    </source>
</evidence>
<feature type="repeat" description="WD" evidence="4">
    <location>
        <begin position="371"/>
        <end position="411"/>
    </location>
</feature>
<dbReference type="SMART" id="SM00667">
    <property type="entry name" value="LisH"/>
    <property type="match status" value="1"/>
</dbReference>
<organism evidence="6 7">
    <name type="scientific">Mortierella isabellina</name>
    <name type="common">Filamentous fungus</name>
    <name type="synonym">Umbelopsis isabellina</name>
    <dbReference type="NCBI Taxonomy" id="91625"/>
    <lineage>
        <taxon>Eukaryota</taxon>
        <taxon>Fungi</taxon>
        <taxon>Fungi incertae sedis</taxon>
        <taxon>Mucoromycota</taxon>
        <taxon>Mucoromycotina</taxon>
        <taxon>Umbelopsidomycetes</taxon>
        <taxon>Umbelopsidales</taxon>
        <taxon>Umbelopsidaceae</taxon>
        <taxon>Umbelopsis</taxon>
    </lineage>
</organism>
<sequence length="576" mass="64373">MTTPDSTAKAHALVYQFLELNGYTETAATFVKEANAVANIESYVLKSTPQVPLSQMVQEHELNTVTTQIKNTDLHRAHWEKDLVEGDGSHPTILESTIKDVHEGNILSVAIHTLGSMKMIATGSGDKSVKFVDASTGEVVKTVKNHKAGVLSIDFHPIKPNLMVTTSMDTTSIITDIDTDTIVQTFSDHGKFVVRGIFSPDGLWYASASYDRTLNIYSWNNEHGYQLVKKFGPLVGNVEAICFLPDSLTLVAGVRDDNYLHYISLKDYSDTRYNMNSNGDDWVSFTPMWLSVSPNGKYLLVSTDDSNGRVILFGINSAVQLRNFYGAATDMLSSAPRHCWDSSGRYVYIAGGNDCRIRVIEVKTGKVAYQLAGHTAMIRSLAFDETVGLASTGFDRTVRLWRSEDTTMRFSIRSAQSSDAGLILSFIKALAEYEKLSHEVTATEEDLRKNLFENRYAEVVIGYHKESEESEEANESKVPAGFALFFHNFSTFVGKPGIYLEDLYVHKEYRGLGYGKKLLTHLATVAKERECGRYEWVVLDWNEPSIKFYQSLGAKPQKQWIIQRVDGKALDDLANM</sequence>
<dbReference type="Gene3D" id="2.130.10.10">
    <property type="entry name" value="YVTN repeat-like/Quinoprotein amine dehydrogenase"/>
    <property type="match status" value="2"/>
</dbReference>
<dbReference type="AlphaFoldDB" id="A0A8H7UAD7"/>
<dbReference type="PROSITE" id="PS50294">
    <property type="entry name" value="WD_REPEATS_REGION"/>
    <property type="match status" value="1"/>
</dbReference>
<dbReference type="GO" id="GO:0008080">
    <property type="term" value="F:N-acetyltransferase activity"/>
    <property type="evidence" value="ECO:0007669"/>
    <property type="project" value="TreeGrafter"/>
</dbReference>
<dbReference type="InterPro" id="IPR051016">
    <property type="entry name" value="Diverse_Substrate_AcTransf"/>
</dbReference>
<protein>
    <recommendedName>
        <fullName evidence="5">N-acetyltransferase domain-containing protein</fullName>
    </recommendedName>
</protein>
<evidence type="ECO:0000256" key="1">
    <source>
        <dbReference type="ARBA" id="ARBA00008694"/>
    </source>
</evidence>
<evidence type="ECO:0000313" key="7">
    <source>
        <dbReference type="Proteomes" id="UP000654370"/>
    </source>
</evidence>
<feature type="domain" description="N-acetyltransferase" evidence="5">
    <location>
        <begin position="431"/>
        <end position="576"/>
    </location>
</feature>
<dbReference type="InterPro" id="IPR016181">
    <property type="entry name" value="Acyl_CoA_acyltransferase"/>
</dbReference>
<dbReference type="SMART" id="SM00320">
    <property type="entry name" value="WD40"/>
    <property type="match status" value="5"/>
</dbReference>
<evidence type="ECO:0000256" key="2">
    <source>
        <dbReference type="ARBA" id="ARBA00022679"/>
    </source>
</evidence>
<dbReference type="Gene3D" id="3.40.630.30">
    <property type="match status" value="1"/>
</dbReference>
<comment type="caution">
    <text evidence="6">The sequence shown here is derived from an EMBL/GenBank/DDBJ whole genome shotgun (WGS) entry which is preliminary data.</text>
</comment>
<reference evidence="6" key="1">
    <citation type="submission" date="2020-12" db="EMBL/GenBank/DDBJ databases">
        <title>Metabolic potential, ecology and presence of endohyphal bacteria is reflected in genomic diversity of Mucoromycotina.</title>
        <authorList>
            <person name="Muszewska A."/>
            <person name="Okrasinska A."/>
            <person name="Steczkiewicz K."/>
            <person name="Drgas O."/>
            <person name="Orlowska M."/>
            <person name="Perlinska-Lenart U."/>
            <person name="Aleksandrzak-Piekarczyk T."/>
            <person name="Szatraj K."/>
            <person name="Zielenkiewicz U."/>
            <person name="Pilsyk S."/>
            <person name="Malc E."/>
            <person name="Mieczkowski P."/>
            <person name="Kruszewska J.S."/>
            <person name="Biernat P."/>
            <person name="Pawlowska J."/>
        </authorList>
    </citation>
    <scope>NUCLEOTIDE SEQUENCE</scope>
    <source>
        <strain evidence="6">WA0000067209</strain>
    </source>
</reference>
<keyword evidence="4" id="KW-0853">WD repeat</keyword>
<dbReference type="EMBL" id="JAEPQZ010000013">
    <property type="protein sequence ID" value="KAG2174277.1"/>
    <property type="molecule type" value="Genomic_DNA"/>
</dbReference>
<dbReference type="PANTHER" id="PTHR10545">
    <property type="entry name" value="DIAMINE N-ACETYLTRANSFERASE"/>
    <property type="match status" value="1"/>
</dbReference>
<dbReference type="PROSITE" id="PS51186">
    <property type="entry name" value="GNAT"/>
    <property type="match status" value="1"/>
</dbReference>
<evidence type="ECO:0000256" key="3">
    <source>
        <dbReference type="ARBA" id="ARBA00023315"/>
    </source>
</evidence>
<dbReference type="OrthoDB" id="1932312at2759"/>
<evidence type="ECO:0000313" key="6">
    <source>
        <dbReference type="EMBL" id="KAG2174277.1"/>
    </source>
</evidence>
<name>A0A8H7UAD7_MORIS</name>
<dbReference type="Pfam" id="PF00583">
    <property type="entry name" value="Acetyltransf_1"/>
    <property type="match status" value="1"/>
</dbReference>
<gene>
    <name evidence="6" type="ORF">INT43_004300</name>
</gene>
<dbReference type="InterPro" id="IPR001680">
    <property type="entry name" value="WD40_rpt"/>
</dbReference>
<dbReference type="SUPFAM" id="SSF55729">
    <property type="entry name" value="Acyl-CoA N-acyltransferases (Nat)"/>
    <property type="match status" value="1"/>
</dbReference>
<keyword evidence="3" id="KW-0012">Acyltransferase</keyword>
<keyword evidence="2" id="KW-0808">Transferase</keyword>
<dbReference type="InterPro" id="IPR000182">
    <property type="entry name" value="GNAT_dom"/>
</dbReference>
<dbReference type="InterPro" id="IPR015943">
    <property type="entry name" value="WD40/YVTN_repeat-like_dom_sf"/>
</dbReference>